<protein>
    <submittedName>
        <fullName evidence="1">Uncharacterized protein</fullName>
    </submittedName>
</protein>
<gene>
    <name evidence="1" type="ORF">CYMTET_4381</name>
</gene>
<dbReference type="InterPro" id="IPR016024">
    <property type="entry name" value="ARM-type_fold"/>
</dbReference>
<reference evidence="1 2" key="1">
    <citation type="journal article" date="2015" name="Genome Biol. Evol.">
        <title>Comparative Genomics of a Bacterivorous Green Alga Reveals Evolutionary Causalities and Consequences of Phago-Mixotrophic Mode of Nutrition.</title>
        <authorList>
            <person name="Burns J.A."/>
            <person name="Paasch A."/>
            <person name="Narechania A."/>
            <person name="Kim E."/>
        </authorList>
    </citation>
    <scope>NUCLEOTIDE SEQUENCE [LARGE SCALE GENOMIC DNA]</scope>
    <source>
        <strain evidence="1 2">PLY_AMNH</strain>
    </source>
</reference>
<dbReference type="Gene3D" id="1.25.10.10">
    <property type="entry name" value="Leucine-rich Repeat Variant"/>
    <property type="match status" value="1"/>
</dbReference>
<sequence>MSRSATSTAKLTQAVDMAYDMVVGHDVQLSAVHSGQQVMVLRMLPHLIGGLRLLDFSPEICNKSVKVLHCLAMSRDGCSEMLAHPNSSGSLIPSLLLILQPSRGNENQKEQVVINTLNALNIILDDPEGQRQVFDVTVETPGYSASVLIEGYVKMLTDSLASPRSSMVTTAVQTLSKIVLHPPFMEWLTSVEFETFLKLLLALIKRMRDPNTQISNMATFSLLGLCEDVTLQIRVMSWDDSLENELKALFLAFTLFLHMALRDESRRENAVYTAQILAAWTSLDGGVQALLKNDKNLPNLLSGMSAFGELLLEDPKTMKYLLVTITNLLKDRSFARWLAERPGSLEHVLALIASGFKFAEVDVVEANMVCLQRAFKYEDVQASTIQLGWALIDDLLSAIFNVFLAESTSATLRNSVQVLLYLTESEAWIQRTCEWVSRLMENSPAKGHDLIVRITGCMCAEDANIKQHAGDLLTTLTQIGGEDIFKNSSLCGTLTRGLQQVLVKAVNAEDAENVVAQITFILSWQERQEHVVQLLVGREDAVHCENLVHALVITLGGKNTSAIDCVAALLTLVARSDELLTSFSATPPAALAPLFSGLNASEFLQLEENRDLRSSVVQLLARFCEVEPMKVQLCLWWATAAEESKQQAIQNLADALQGDLGDPCVDKALQIVQALLTECGQSMFQTPAQVEDMLNSLTKIRLIAADSQRGVLALKLTNSMLGLKLFLRVDPLKAGEIYDSLVQLLVGESQQMRDLACQQINALTGVGLELQKNHLMEWVSQRPDHHVKVRE</sequence>
<dbReference type="EMBL" id="LGRX02000592">
    <property type="protein sequence ID" value="KAK3288132.1"/>
    <property type="molecule type" value="Genomic_DNA"/>
</dbReference>
<proteinExistence type="predicted"/>
<comment type="caution">
    <text evidence="1">The sequence shown here is derived from an EMBL/GenBank/DDBJ whole genome shotgun (WGS) entry which is preliminary data.</text>
</comment>
<dbReference type="AlphaFoldDB" id="A0AAE0H1G1"/>
<evidence type="ECO:0000313" key="2">
    <source>
        <dbReference type="Proteomes" id="UP001190700"/>
    </source>
</evidence>
<evidence type="ECO:0000313" key="1">
    <source>
        <dbReference type="EMBL" id="KAK3288132.1"/>
    </source>
</evidence>
<organism evidence="1 2">
    <name type="scientific">Cymbomonas tetramitiformis</name>
    <dbReference type="NCBI Taxonomy" id="36881"/>
    <lineage>
        <taxon>Eukaryota</taxon>
        <taxon>Viridiplantae</taxon>
        <taxon>Chlorophyta</taxon>
        <taxon>Pyramimonadophyceae</taxon>
        <taxon>Pyramimonadales</taxon>
        <taxon>Pyramimonadaceae</taxon>
        <taxon>Cymbomonas</taxon>
    </lineage>
</organism>
<keyword evidence="2" id="KW-1185">Reference proteome</keyword>
<accession>A0AAE0H1G1</accession>
<name>A0AAE0H1G1_9CHLO</name>
<dbReference type="Proteomes" id="UP001190700">
    <property type="component" value="Unassembled WGS sequence"/>
</dbReference>
<dbReference type="InterPro" id="IPR011989">
    <property type="entry name" value="ARM-like"/>
</dbReference>
<dbReference type="SUPFAM" id="SSF48371">
    <property type="entry name" value="ARM repeat"/>
    <property type="match status" value="1"/>
</dbReference>